<gene>
    <name evidence="1" type="ORF">C7I55_02455</name>
</gene>
<reference evidence="1 2" key="1">
    <citation type="submission" date="2018-03" db="EMBL/GenBank/DDBJ databases">
        <title>The draft genome of Sphingosinicella sp. GL-C-18.</title>
        <authorList>
            <person name="Liu L."/>
            <person name="Li L."/>
            <person name="Liang L."/>
            <person name="Zhang X."/>
            <person name="Wang T."/>
        </authorList>
    </citation>
    <scope>NUCLEOTIDE SEQUENCE [LARGE SCALE GENOMIC DNA]</scope>
    <source>
        <strain evidence="1 2">GL-C-18</strain>
    </source>
</reference>
<evidence type="ECO:0000313" key="2">
    <source>
        <dbReference type="Proteomes" id="UP000241167"/>
    </source>
</evidence>
<dbReference type="OrthoDB" id="7272712at2"/>
<evidence type="ECO:0000313" key="1">
    <source>
        <dbReference type="EMBL" id="PSJ43259.1"/>
    </source>
</evidence>
<dbReference type="Proteomes" id="UP000241167">
    <property type="component" value="Unassembled WGS sequence"/>
</dbReference>
<dbReference type="SUPFAM" id="SSF54909">
    <property type="entry name" value="Dimeric alpha+beta barrel"/>
    <property type="match status" value="1"/>
</dbReference>
<comment type="caution">
    <text evidence="1">The sequence shown here is derived from an EMBL/GenBank/DDBJ whole genome shotgun (WGS) entry which is preliminary data.</text>
</comment>
<dbReference type="Pfam" id="PF05336">
    <property type="entry name" value="rhaM"/>
    <property type="match status" value="1"/>
</dbReference>
<dbReference type="InterPro" id="IPR008000">
    <property type="entry name" value="Rham/fucose_mutarotase"/>
</dbReference>
<dbReference type="AlphaFoldDB" id="A0A2P7QZ75"/>
<name>A0A2P7QZ75_9SPHN</name>
<dbReference type="EMBL" id="PXYI01000001">
    <property type="protein sequence ID" value="PSJ43259.1"/>
    <property type="molecule type" value="Genomic_DNA"/>
</dbReference>
<dbReference type="InterPro" id="IPR011008">
    <property type="entry name" value="Dimeric_a/b-barrel"/>
</dbReference>
<dbReference type="GO" id="GO:0016857">
    <property type="term" value="F:racemase and epimerase activity, acting on carbohydrates and derivatives"/>
    <property type="evidence" value="ECO:0007669"/>
    <property type="project" value="InterPro"/>
</dbReference>
<organism evidence="1 2">
    <name type="scientific">Allosphingosinicella deserti</name>
    <dbReference type="NCBI Taxonomy" id="2116704"/>
    <lineage>
        <taxon>Bacteria</taxon>
        <taxon>Pseudomonadati</taxon>
        <taxon>Pseudomonadota</taxon>
        <taxon>Alphaproteobacteria</taxon>
        <taxon>Sphingomonadales</taxon>
        <taxon>Sphingomonadaceae</taxon>
        <taxon>Allosphingosinicella</taxon>
    </lineage>
</organism>
<dbReference type="RefSeq" id="WP_106511277.1">
    <property type="nucleotide sequence ID" value="NZ_PXYI01000001.1"/>
</dbReference>
<dbReference type="Gene3D" id="3.30.70.100">
    <property type="match status" value="1"/>
</dbReference>
<dbReference type="InterPro" id="IPR052996">
    <property type="entry name" value="Carb_Metab_Mutarotase"/>
</dbReference>
<dbReference type="PANTHER" id="PTHR43239:SF1">
    <property type="entry name" value="UPF0734 PROTEIN DDB_G0273871_DDB_G0273177"/>
    <property type="match status" value="1"/>
</dbReference>
<accession>A0A2P7QZ75</accession>
<protein>
    <submittedName>
        <fullName evidence="1">L-rhamnose mutarotase</fullName>
    </submittedName>
</protein>
<keyword evidence="2" id="KW-1185">Reference proteome</keyword>
<sequence>MGRHVLFLDLQEDADLIAAYEAHHAPGSVPEDILASIRASGIEEMEIHRSGNRLVMIIECSASFDAAAKADADRCNPAVLAWEAAMDRYQKPLPWAEPGEKWIAGNPIFTLPGRFATL</sequence>
<proteinExistence type="predicted"/>
<dbReference type="PANTHER" id="PTHR43239">
    <property type="entry name" value="UPF0734 PROTEIN DDB_G0273871/DDB_G0273177"/>
    <property type="match status" value="1"/>
</dbReference>